<dbReference type="OrthoDB" id="4538425at2"/>
<dbReference type="SUPFAM" id="SSF55961">
    <property type="entry name" value="Bet v1-like"/>
    <property type="match status" value="2"/>
</dbReference>
<evidence type="ECO:0000313" key="3">
    <source>
        <dbReference type="EMBL" id="QFZ21764.1"/>
    </source>
</evidence>
<name>A0A5Q0H738_SACSY</name>
<dbReference type="KEGG" id="ssyi:EKG83_34105"/>
<feature type="domain" description="Activator of Hsp90 ATPase homologue 1/2-like C-terminal" evidence="2">
    <location>
        <begin position="157"/>
        <end position="266"/>
    </location>
</feature>
<dbReference type="AlphaFoldDB" id="A0A5Q0H738"/>
<dbReference type="Pfam" id="PF08327">
    <property type="entry name" value="AHSA1"/>
    <property type="match status" value="2"/>
</dbReference>
<dbReference type="EMBL" id="CP034550">
    <property type="protein sequence ID" value="QFZ21764.1"/>
    <property type="molecule type" value="Genomic_DNA"/>
</dbReference>
<feature type="domain" description="Activator of Hsp90 ATPase homologue 1/2-like C-terminal" evidence="2">
    <location>
        <begin position="13"/>
        <end position="132"/>
    </location>
</feature>
<evidence type="ECO:0000313" key="4">
    <source>
        <dbReference type="Proteomes" id="UP000325787"/>
    </source>
</evidence>
<reference evidence="4" key="1">
    <citation type="journal article" date="2021" name="Curr. Microbiol.">
        <title>Complete genome of nocamycin-producing strain Saccharothrix syringae NRRL B-16468 reveals the biosynthetic potential for secondary metabolites.</title>
        <authorList>
            <person name="Mo X."/>
            <person name="Yang S."/>
        </authorList>
    </citation>
    <scope>NUCLEOTIDE SEQUENCE [LARGE SCALE GENOMIC DNA]</scope>
    <source>
        <strain evidence="4">ATCC 51364 / DSM 43886 / JCM 6844 / KCTC 9398 / NBRC 14523 / NRRL B-16468 / INA 2240</strain>
    </source>
</reference>
<gene>
    <name evidence="3" type="ORF">EKG83_34105</name>
</gene>
<proteinExistence type="inferred from homology"/>
<dbReference type="Proteomes" id="UP000325787">
    <property type="component" value="Chromosome"/>
</dbReference>
<dbReference type="RefSeq" id="WP_033432998.1">
    <property type="nucleotide sequence ID" value="NZ_CP034550.1"/>
</dbReference>
<sequence>MSETVVLRARAGVPPERVRRALTDPAELTAWLAEHAAVELPDRWQFWGRFTPEGDEPRQVLRHADDDSLRFTWHVGGEDTEVGVEWAAGDGGTVVTVTQSHFPGWEAAVAETGVLGWLYTYWTLSLANLVDHVEGRPITQLVDFTAAEMRGEVVIGAPVEAVARSLVDADEYSTWFGARIDIEAWEGGRVAMGGLDANPHPAKVLAYEPGRRMEVDWGGMVSTWELAGSGGGTRLTFVQSGFDEGRPPYGAWAGWLSGVAELRRYHELAGWRPLWLPPEVPGLPEDMLVSRA</sequence>
<dbReference type="InterPro" id="IPR013538">
    <property type="entry name" value="ASHA1/2-like_C"/>
</dbReference>
<protein>
    <submittedName>
        <fullName evidence="3">SRPBCC domain-containing protein</fullName>
    </submittedName>
</protein>
<dbReference type="CDD" id="cd07814">
    <property type="entry name" value="SRPBCC_CalC_Aha1-like"/>
    <property type="match status" value="1"/>
</dbReference>
<accession>A0A5Q0H738</accession>
<comment type="similarity">
    <text evidence="1">Belongs to the AHA1 family.</text>
</comment>
<organism evidence="3 4">
    <name type="scientific">Saccharothrix syringae</name>
    <name type="common">Nocardiopsis syringae</name>
    <dbReference type="NCBI Taxonomy" id="103733"/>
    <lineage>
        <taxon>Bacteria</taxon>
        <taxon>Bacillati</taxon>
        <taxon>Actinomycetota</taxon>
        <taxon>Actinomycetes</taxon>
        <taxon>Pseudonocardiales</taxon>
        <taxon>Pseudonocardiaceae</taxon>
        <taxon>Saccharothrix</taxon>
    </lineage>
</organism>
<evidence type="ECO:0000256" key="1">
    <source>
        <dbReference type="ARBA" id="ARBA00006817"/>
    </source>
</evidence>
<dbReference type="InterPro" id="IPR023393">
    <property type="entry name" value="START-like_dom_sf"/>
</dbReference>
<keyword evidence="4" id="KW-1185">Reference proteome</keyword>
<evidence type="ECO:0000259" key="2">
    <source>
        <dbReference type="Pfam" id="PF08327"/>
    </source>
</evidence>
<dbReference type="Gene3D" id="3.30.530.20">
    <property type="match status" value="2"/>
</dbReference>